<proteinExistence type="predicted"/>
<reference evidence="1 2" key="1">
    <citation type="submission" date="2017-01" db="EMBL/GenBank/DDBJ databases">
        <title>Trade-off between light-utilization and light-protection in marine flavobacteria.</title>
        <authorList>
            <person name="Kumagai Y."/>
            <person name="Yoshizawa S."/>
            <person name="Kogure K."/>
            <person name="Iwasaki W."/>
        </authorList>
    </citation>
    <scope>NUCLEOTIDE SEQUENCE [LARGE SCALE GENOMIC DNA]</scope>
    <source>
        <strain evidence="1 2">KCTC 32109</strain>
    </source>
</reference>
<evidence type="ECO:0000313" key="2">
    <source>
        <dbReference type="Proteomes" id="UP000239747"/>
    </source>
</evidence>
<dbReference type="Proteomes" id="UP000239747">
    <property type="component" value="Unassembled WGS sequence"/>
</dbReference>
<name>A0A2S7UBX3_9FLAO</name>
<dbReference type="OrthoDB" id="9853050at2"/>
<dbReference type="EMBL" id="MTPW01000001">
    <property type="protein sequence ID" value="PQJ31914.1"/>
    <property type="molecule type" value="Genomic_DNA"/>
</dbReference>
<dbReference type="AlphaFoldDB" id="A0A2S7UBX3"/>
<protein>
    <submittedName>
        <fullName evidence="1">Uncharacterized protein</fullName>
    </submittedName>
</protein>
<organism evidence="1 2">
    <name type="scientific">Nonlabens arenilitoris</name>
    <dbReference type="NCBI Taxonomy" id="1217969"/>
    <lineage>
        <taxon>Bacteria</taxon>
        <taxon>Pseudomonadati</taxon>
        <taxon>Bacteroidota</taxon>
        <taxon>Flavobacteriia</taxon>
        <taxon>Flavobacteriales</taxon>
        <taxon>Flavobacteriaceae</taxon>
        <taxon>Nonlabens</taxon>
    </lineage>
</organism>
<dbReference type="RefSeq" id="WP_105071023.1">
    <property type="nucleotide sequence ID" value="NZ_MTPW01000001.1"/>
</dbReference>
<sequence>METLENNPRLHFLLKEFVLINYESDADTSKEVLLREYNFLNDTNQLNLLFELESLLTLWDKHKNYDKVRTAYFNLQLHQR</sequence>
<evidence type="ECO:0000313" key="1">
    <source>
        <dbReference type="EMBL" id="PQJ31914.1"/>
    </source>
</evidence>
<keyword evidence="2" id="KW-1185">Reference proteome</keyword>
<accession>A0A2S7UBX3</accession>
<gene>
    <name evidence="1" type="ORF">BST92_08230</name>
</gene>
<comment type="caution">
    <text evidence="1">The sequence shown here is derived from an EMBL/GenBank/DDBJ whole genome shotgun (WGS) entry which is preliminary data.</text>
</comment>